<evidence type="ECO:0000313" key="3">
    <source>
        <dbReference type="Proteomes" id="UP000620124"/>
    </source>
</evidence>
<gene>
    <name evidence="2" type="ORF">MVEN_02569100</name>
</gene>
<feature type="compositionally biased region" description="Low complexity" evidence="1">
    <location>
        <begin position="50"/>
        <end position="65"/>
    </location>
</feature>
<reference evidence="2" key="1">
    <citation type="submission" date="2020-05" db="EMBL/GenBank/DDBJ databases">
        <title>Mycena genomes resolve the evolution of fungal bioluminescence.</title>
        <authorList>
            <person name="Tsai I.J."/>
        </authorList>
    </citation>
    <scope>NUCLEOTIDE SEQUENCE</scope>
    <source>
        <strain evidence="2">CCC161011</strain>
    </source>
</reference>
<comment type="caution">
    <text evidence="2">The sequence shown here is derived from an EMBL/GenBank/DDBJ whole genome shotgun (WGS) entry which is preliminary data.</text>
</comment>
<evidence type="ECO:0000256" key="1">
    <source>
        <dbReference type="SAM" id="MobiDB-lite"/>
    </source>
</evidence>
<keyword evidence="3" id="KW-1185">Reference proteome</keyword>
<dbReference type="EMBL" id="JACAZI010000038">
    <property type="protein sequence ID" value="KAF7328121.1"/>
    <property type="molecule type" value="Genomic_DNA"/>
</dbReference>
<name>A0A8H6U3Q2_9AGAR</name>
<protein>
    <submittedName>
        <fullName evidence="2">Uncharacterized protein</fullName>
    </submittedName>
</protein>
<proteinExistence type="predicted"/>
<organism evidence="2 3">
    <name type="scientific">Mycena venus</name>
    <dbReference type="NCBI Taxonomy" id="2733690"/>
    <lineage>
        <taxon>Eukaryota</taxon>
        <taxon>Fungi</taxon>
        <taxon>Dikarya</taxon>
        <taxon>Basidiomycota</taxon>
        <taxon>Agaricomycotina</taxon>
        <taxon>Agaricomycetes</taxon>
        <taxon>Agaricomycetidae</taxon>
        <taxon>Agaricales</taxon>
        <taxon>Marasmiineae</taxon>
        <taxon>Mycenaceae</taxon>
        <taxon>Mycena</taxon>
    </lineage>
</organism>
<sequence length="96" mass="10173">MGLLQRFESTKNTAKGNLGEQARGIQVPLKTVPPQLLSSNIPSSRRRRPPLICRPPLLASAPSPSENGGPGRVGSAFEAGARVAYDPRDVLLEAGE</sequence>
<feature type="region of interest" description="Disordered" evidence="1">
    <location>
        <begin position="1"/>
        <end position="77"/>
    </location>
</feature>
<accession>A0A8H6U3Q2</accession>
<evidence type="ECO:0000313" key="2">
    <source>
        <dbReference type="EMBL" id="KAF7328121.1"/>
    </source>
</evidence>
<dbReference type="AlphaFoldDB" id="A0A8H6U3Q2"/>
<dbReference type="Proteomes" id="UP000620124">
    <property type="component" value="Unassembled WGS sequence"/>
</dbReference>